<reference evidence="5 8" key="2">
    <citation type="submission" date="2018-07" db="EMBL/GenBank/DDBJ databases">
        <title>Genome sequences of Haloplanus aerogenes JCM 16430T.</title>
        <authorList>
            <person name="Kim Y.B."/>
            <person name="Roh S.W."/>
        </authorList>
    </citation>
    <scope>NUCLEOTIDE SEQUENCE [LARGE SCALE GENOMIC DNA]</scope>
    <source>
        <strain evidence="5 8">JCM 16430</strain>
    </source>
</reference>
<dbReference type="AlphaFoldDB" id="A0A3M0CVR5"/>
<proteinExistence type="predicted"/>
<dbReference type="GeneID" id="38469621"/>
<gene>
    <name evidence="6" type="ORF">ATH50_2724</name>
    <name evidence="5" type="ORF">DU502_00005</name>
</gene>
<dbReference type="PANTHER" id="PTHR43132">
    <property type="entry name" value="ARSENICAL RESISTANCE OPERON REPRESSOR ARSR-RELATED"/>
    <property type="match status" value="1"/>
</dbReference>
<dbReference type="Gene3D" id="1.10.10.10">
    <property type="entry name" value="Winged helix-like DNA-binding domain superfamily/Winged helix DNA-binding domain"/>
    <property type="match status" value="1"/>
</dbReference>
<evidence type="ECO:0000256" key="1">
    <source>
        <dbReference type="ARBA" id="ARBA00023015"/>
    </source>
</evidence>
<organism evidence="6 7">
    <name type="scientific">Haloplanus aerogenes</name>
    <dbReference type="NCBI Taxonomy" id="660522"/>
    <lineage>
        <taxon>Archaea</taxon>
        <taxon>Methanobacteriati</taxon>
        <taxon>Methanobacteriota</taxon>
        <taxon>Stenosarchaea group</taxon>
        <taxon>Halobacteria</taxon>
        <taxon>Halobacteriales</taxon>
        <taxon>Haloferacaceae</taxon>
        <taxon>Haloplanus</taxon>
    </lineage>
</organism>
<dbReference type="PANTHER" id="PTHR43132:SF2">
    <property type="entry name" value="ARSENICAL RESISTANCE OPERON REPRESSOR ARSR-RELATED"/>
    <property type="match status" value="1"/>
</dbReference>
<dbReference type="OrthoDB" id="134936at2157"/>
<dbReference type="RefSeq" id="WP_121921308.1">
    <property type="nucleotide sequence ID" value="NZ_CP034145.1"/>
</dbReference>
<sequence length="130" mass="15067">MVETDRRTEKGVRKPTPLLPDDSGLTLEEYLAMQQAIGHPTRFRILRTLTANDELSATDLKSAVDVESHNFHYHLDELVDVGLVDKRQRRTANSQGFYTYYRPTAMGRGILEYGVEELMRREREFNEAYS</sequence>
<dbReference type="SMART" id="SM00418">
    <property type="entry name" value="HTH_ARSR"/>
    <property type="match status" value="1"/>
</dbReference>
<dbReference type="InterPro" id="IPR036390">
    <property type="entry name" value="WH_DNA-bd_sf"/>
</dbReference>
<evidence type="ECO:0000313" key="6">
    <source>
        <dbReference type="EMBL" id="RMB13391.1"/>
    </source>
</evidence>
<dbReference type="Pfam" id="PF12840">
    <property type="entry name" value="HTH_20"/>
    <property type="match status" value="1"/>
</dbReference>
<dbReference type="EMBL" id="CP034145">
    <property type="protein sequence ID" value="AZH23851.1"/>
    <property type="molecule type" value="Genomic_DNA"/>
</dbReference>
<evidence type="ECO:0000256" key="2">
    <source>
        <dbReference type="ARBA" id="ARBA00023125"/>
    </source>
</evidence>
<evidence type="ECO:0000313" key="7">
    <source>
        <dbReference type="Proteomes" id="UP000277326"/>
    </source>
</evidence>
<protein>
    <submittedName>
        <fullName evidence="5">ArsR family transcriptional regulator</fullName>
    </submittedName>
    <submittedName>
        <fullName evidence="6">Helix-turn-helix protein</fullName>
    </submittedName>
</protein>
<keyword evidence="3" id="KW-0804">Transcription</keyword>
<accession>A0A3M0CVR5</accession>
<dbReference type="GO" id="GO:0003677">
    <property type="term" value="F:DNA binding"/>
    <property type="evidence" value="ECO:0007669"/>
    <property type="project" value="UniProtKB-KW"/>
</dbReference>
<evidence type="ECO:0000256" key="3">
    <source>
        <dbReference type="ARBA" id="ARBA00023163"/>
    </source>
</evidence>
<reference evidence="6 7" key="1">
    <citation type="journal article" date="2015" name="Stand. Genomic Sci.">
        <title>Genomic Encyclopedia of Bacterial and Archaeal Type Strains, Phase III: the genomes of soil and plant-associated and newly described type strains.</title>
        <authorList>
            <person name="Whitman W.B."/>
            <person name="Woyke T."/>
            <person name="Klenk H.P."/>
            <person name="Zhou Y."/>
            <person name="Lilburn T.G."/>
            <person name="Beck B.J."/>
            <person name="De Vos P."/>
            <person name="Vandamme P."/>
            <person name="Eisen J.A."/>
            <person name="Garrity G."/>
            <person name="Hugenholtz P."/>
            <person name="Kyrpides N.C."/>
        </authorList>
    </citation>
    <scope>NUCLEOTIDE SEQUENCE [LARGE SCALE GENOMIC DNA]</scope>
    <source>
        <strain evidence="6 7">CGMCC 1.10124</strain>
    </source>
</reference>
<dbReference type="EMBL" id="REFS01000005">
    <property type="protein sequence ID" value="RMB13391.1"/>
    <property type="molecule type" value="Genomic_DNA"/>
</dbReference>
<keyword evidence="1" id="KW-0805">Transcription regulation</keyword>
<evidence type="ECO:0000259" key="4">
    <source>
        <dbReference type="PROSITE" id="PS50987"/>
    </source>
</evidence>
<dbReference type="Proteomes" id="UP000282007">
    <property type="component" value="Chromosome"/>
</dbReference>
<dbReference type="InterPro" id="IPR011991">
    <property type="entry name" value="ArsR-like_HTH"/>
</dbReference>
<dbReference type="InterPro" id="IPR036388">
    <property type="entry name" value="WH-like_DNA-bd_sf"/>
</dbReference>
<dbReference type="SUPFAM" id="SSF46785">
    <property type="entry name" value="Winged helix' DNA-binding domain"/>
    <property type="match status" value="1"/>
</dbReference>
<keyword evidence="2" id="KW-0238">DNA-binding</keyword>
<dbReference type="PROSITE" id="PS50987">
    <property type="entry name" value="HTH_ARSR_2"/>
    <property type="match status" value="1"/>
</dbReference>
<feature type="domain" description="HTH arsR-type" evidence="4">
    <location>
        <begin position="22"/>
        <end position="117"/>
    </location>
</feature>
<dbReference type="KEGG" id="haer:DU502_00005"/>
<evidence type="ECO:0000313" key="8">
    <source>
        <dbReference type="Proteomes" id="UP000282007"/>
    </source>
</evidence>
<dbReference type="InterPro" id="IPR001845">
    <property type="entry name" value="HTH_ArsR_DNA-bd_dom"/>
</dbReference>
<reference evidence="6" key="3">
    <citation type="submission" date="2018-10" db="EMBL/GenBank/DDBJ databases">
        <authorList>
            <person name="Whitman W."/>
            <person name="Huntemann M."/>
            <person name="Clum A."/>
            <person name="Pillay M."/>
            <person name="Palaniappan K."/>
            <person name="Varghese N."/>
            <person name="Mikhailova N."/>
            <person name="Stamatis D."/>
            <person name="Reddy T."/>
            <person name="Daum C."/>
            <person name="Shapiro N."/>
            <person name="Ivanova N."/>
            <person name="Kyrpides N."/>
            <person name="Woyke T."/>
        </authorList>
    </citation>
    <scope>NUCLEOTIDE SEQUENCE</scope>
    <source>
        <strain evidence="6">CGMCC 1.10124</strain>
    </source>
</reference>
<keyword evidence="8" id="KW-1185">Reference proteome</keyword>
<dbReference type="Proteomes" id="UP000277326">
    <property type="component" value="Unassembled WGS sequence"/>
</dbReference>
<dbReference type="GO" id="GO:0003700">
    <property type="term" value="F:DNA-binding transcription factor activity"/>
    <property type="evidence" value="ECO:0007669"/>
    <property type="project" value="InterPro"/>
</dbReference>
<evidence type="ECO:0000313" key="5">
    <source>
        <dbReference type="EMBL" id="AZH23851.1"/>
    </source>
</evidence>
<dbReference type="CDD" id="cd00090">
    <property type="entry name" value="HTH_ARSR"/>
    <property type="match status" value="1"/>
</dbReference>
<dbReference type="InterPro" id="IPR051011">
    <property type="entry name" value="Metal_resp_trans_reg"/>
</dbReference>
<name>A0A3M0CVR5_9EURY</name>